<evidence type="ECO:0000313" key="8">
    <source>
        <dbReference type="Proteomes" id="UP000253090"/>
    </source>
</evidence>
<evidence type="ECO:0000256" key="5">
    <source>
        <dbReference type="ARBA" id="ARBA00023136"/>
    </source>
</evidence>
<evidence type="ECO:0000256" key="1">
    <source>
        <dbReference type="ARBA" id="ARBA00004236"/>
    </source>
</evidence>
<keyword evidence="4 6" id="KW-1133">Transmembrane helix</keyword>
<feature type="transmembrane region" description="Helical" evidence="6">
    <location>
        <begin position="20"/>
        <end position="45"/>
    </location>
</feature>
<protein>
    <submittedName>
        <fullName evidence="7">Flagellar protein FliO/FliZ</fullName>
    </submittedName>
</protein>
<keyword evidence="2" id="KW-1003">Cell membrane</keyword>
<organism evidence="7 8">
    <name type="scientific">Fontibacillus phaseoli</name>
    <dbReference type="NCBI Taxonomy" id="1416533"/>
    <lineage>
        <taxon>Bacteria</taxon>
        <taxon>Bacillati</taxon>
        <taxon>Bacillota</taxon>
        <taxon>Bacilli</taxon>
        <taxon>Bacillales</taxon>
        <taxon>Paenibacillaceae</taxon>
        <taxon>Fontibacillus</taxon>
    </lineage>
</organism>
<dbReference type="Proteomes" id="UP000253090">
    <property type="component" value="Unassembled WGS sequence"/>
</dbReference>
<evidence type="ECO:0000313" key="7">
    <source>
        <dbReference type="EMBL" id="RCX21297.1"/>
    </source>
</evidence>
<dbReference type="AlphaFoldDB" id="A0A369BLF5"/>
<dbReference type="GO" id="GO:0016020">
    <property type="term" value="C:membrane"/>
    <property type="evidence" value="ECO:0007669"/>
    <property type="project" value="InterPro"/>
</dbReference>
<keyword evidence="7" id="KW-0282">Flagellum</keyword>
<dbReference type="OrthoDB" id="2376965at2"/>
<reference evidence="7 8" key="1">
    <citation type="submission" date="2018-07" db="EMBL/GenBank/DDBJ databases">
        <title>Genomic Encyclopedia of Type Strains, Phase III (KMG-III): the genomes of soil and plant-associated and newly described type strains.</title>
        <authorList>
            <person name="Whitman W."/>
        </authorList>
    </citation>
    <scope>NUCLEOTIDE SEQUENCE [LARGE SCALE GENOMIC DNA]</scope>
    <source>
        <strain evidence="7 8">CECT 8333</strain>
    </source>
</reference>
<dbReference type="Pfam" id="PF04347">
    <property type="entry name" value="FliO"/>
    <property type="match status" value="1"/>
</dbReference>
<evidence type="ECO:0000256" key="6">
    <source>
        <dbReference type="SAM" id="Phobius"/>
    </source>
</evidence>
<name>A0A369BLF5_9BACL</name>
<gene>
    <name evidence="7" type="ORF">DFP94_10243</name>
</gene>
<comment type="subcellular location">
    <subcellularLocation>
        <location evidence="1">Cell membrane</location>
    </subcellularLocation>
</comment>
<evidence type="ECO:0000256" key="4">
    <source>
        <dbReference type="ARBA" id="ARBA00022989"/>
    </source>
</evidence>
<comment type="caution">
    <text evidence="7">The sequence shown here is derived from an EMBL/GenBank/DDBJ whole genome shotgun (WGS) entry which is preliminary data.</text>
</comment>
<evidence type="ECO:0000256" key="2">
    <source>
        <dbReference type="ARBA" id="ARBA00022475"/>
    </source>
</evidence>
<keyword evidence="7" id="KW-0969">Cilium</keyword>
<keyword evidence="5 6" id="KW-0472">Membrane</keyword>
<accession>A0A369BLF5</accession>
<dbReference type="GO" id="GO:0044781">
    <property type="term" value="P:bacterial-type flagellum organization"/>
    <property type="evidence" value="ECO:0007669"/>
    <property type="project" value="InterPro"/>
</dbReference>
<dbReference type="InterPro" id="IPR022781">
    <property type="entry name" value="Flagellar_biosynth_FliO"/>
</dbReference>
<keyword evidence="7" id="KW-0966">Cell projection</keyword>
<keyword evidence="3 6" id="KW-0812">Transmembrane</keyword>
<evidence type="ECO:0000256" key="3">
    <source>
        <dbReference type="ARBA" id="ARBA00022692"/>
    </source>
</evidence>
<keyword evidence="8" id="KW-1185">Reference proteome</keyword>
<sequence>MTLSLEDTPDELYNGDVNLWGNLITVIFVLAIIIVLIILLIRFLGKKNRVLSQSRSIRTMGAVGLGPNKSLQVIEIGNSIYLVGVGENITLVDKISDPEEVVLLQQTFEQEGTEFAGFASALSGLVSRFRKETPGEAEELEGKSFHEVFHSQLNRMPSRKRQMEELLKDQEEQSTDRLRDS</sequence>
<dbReference type="RefSeq" id="WP_114495872.1">
    <property type="nucleotide sequence ID" value="NZ_QPJW01000002.1"/>
</dbReference>
<proteinExistence type="predicted"/>
<dbReference type="EMBL" id="QPJW01000002">
    <property type="protein sequence ID" value="RCX21297.1"/>
    <property type="molecule type" value="Genomic_DNA"/>
</dbReference>